<proteinExistence type="predicted"/>
<dbReference type="EMBL" id="JAMKPW020000012">
    <property type="protein sequence ID" value="KAK8212827.1"/>
    <property type="molecule type" value="Genomic_DNA"/>
</dbReference>
<comment type="caution">
    <text evidence="1">The sequence shown here is derived from an EMBL/GenBank/DDBJ whole genome shotgun (WGS) entry which is preliminary data.</text>
</comment>
<sequence length="576" mass="63976">MAGPTCRCTVGSRLLRPFPLYSCLRPMQSFRQFRRLRETVKTGHSQRPADQDVEPNAPIGGAQTIPGQGESLSEKHILVEWDGPDDPLNPRNWSHGRRFAAFCIVWINVFALDYASGADSQASSRISKAFHVGEEAETLSPTLYTFGIALGSLFAGPISETVGRNPVYVVSRILHVAWLLGAALSPNFGAQCAFRFLAGLGGSTLLCIHGASVADMYNPIERTWAWPLMSLASFAGTALTPTISAWIAQASITWRMDDWVALIISGATLFLSVFLMPETFSPVLLSWKAKHLRETTGNPNYVSYQDLQPSLGARLKTALLRAWHMLVKEPIVVLMGLWLIAVYIVVYGFLQGFSFIFGDTYDLATGLKGTCFLAIVVGFVLWLCLVPIYYRLYKKEVLRLEHENGDDYIPDLKHVPGYDIPEPEYRIWPAVIVAPAFPICLFWLGYTNRPDISIWSSLGAVTLFGFCWAGIYVVVVPDGHANSFPDGIYAGSALAIITCFRYTFSGAINLISRPMYNGLTVQWTMTMLGCIAAVLAPAPFFFFWKGPQIRLKSRFAGRYARPVYERKQTGRALSWS</sequence>
<name>A0ACC3SG68_9PEZI</name>
<dbReference type="Proteomes" id="UP001320706">
    <property type="component" value="Unassembled WGS sequence"/>
</dbReference>
<reference evidence="1" key="1">
    <citation type="submission" date="2024-02" db="EMBL/GenBank/DDBJ databases">
        <title>Metagenome Assembled Genome of Zalaria obscura JY119.</title>
        <authorList>
            <person name="Vighnesh L."/>
            <person name="Jagadeeshwari U."/>
            <person name="Venkata Ramana C."/>
            <person name="Sasikala C."/>
        </authorList>
    </citation>
    <scope>NUCLEOTIDE SEQUENCE</scope>
    <source>
        <strain evidence="1">JY119</strain>
    </source>
</reference>
<organism evidence="1 2">
    <name type="scientific">Zalaria obscura</name>
    <dbReference type="NCBI Taxonomy" id="2024903"/>
    <lineage>
        <taxon>Eukaryota</taxon>
        <taxon>Fungi</taxon>
        <taxon>Dikarya</taxon>
        <taxon>Ascomycota</taxon>
        <taxon>Pezizomycotina</taxon>
        <taxon>Dothideomycetes</taxon>
        <taxon>Dothideomycetidae</taxon>
        <taxon>Dothideales</taxon>
        <taxon>Zalariaceae</taxon>
        <taxon>Zalaria</taxon>
    </lineage>
</organism>
<evidence type="ECO:0000313" key="2">
    <source>
        <dbReference type="Proteomes" id="UP001320706"/>
    </source>
</evidence>
<gene>
    <name evidence="1" type="ORF">M8818_002992</name>
</gene>
<accession>A0ACC3SG68</accession>
<protein>
    <submittedName>
        <fullName evidence="1">Uncharacterized protein</fullName>
    </submittedName>
</protein>
<evidence type="ECO:0000313" key="1">
    <source>
        <dbReference type="EMBL" id="KAK8212827.1"/>
    </source>
</evidence>
<keyword evidence="2" id="KW-1185">Reference proteome</keyword>